<evidence type="ECO:0000256" key="3">
    <source>
        <dbReference type="ARBA" id="ARBA00013531"/>
    </source>
</evidence>
<dbReference type="SUPFAM" id="SSF81342">
    <property type="entry name" value="Transmembrane di-heme cytochromes"/>
    <property type="match status" value="1"/>
</dbReference>
<keyword evidence="10 16" id="KW-0249">Electron transport</keyword>
<evidence type="ECO:0000256" key="15">
    <source>
        <dbReference type="ARBA" id="ARBA00023136"/>
    </source>
</evidence>
<dbReference type="CDD" id="cd00284">
    <property type="entry name" value="Cytochrome_b_N"/>
    <property type="match status" value="1"/>
</dbReference>
<dbReference type="InterPro" id="IPR027387">
    <property type="entry name" value="Cytb/b6-like_sf"/>
</dbReference>
<feature type="transmembrane region" description="Helical" evidence="16">
    <location>
        <begin position="231"/>
        <end position="250"/>
    </location>
</feature>
<keyword evidence="4 16" id="KW-0813">Transport</keyword>
<evidence type="ECO:0000256" key="10">
    <source>
        <dbReference type="ARBA" id="ARBA00022982"/>
    </source>
</evidence>
<evidence type="ECO:0000256" key="4">
    <source>
        <dbReference type="ARBA" id="ARBA00022448"/>
    </source>
</evidence>
<evidence type="ECO:0000256" key="7">
    <source>
        <dbReference type="ARBA" id="ARBA00022692"/>
    </source>
</evidence>
<keyword evidence="9" id="KW-0999">Mitochondrion inner membrane</keyword>
<dbReference type="Pfam" id="PF00033">
    <property type="entry name" value="Cytochrome_B"/>
    <property type="match status" value="1"/>
</dbReference>
<reference evidence="19" key="1">
    <citation type="journal article" date="2015" name="Biochem. Syst. Ecol.">
        <title>The mitochondrial genomes of Pecten albicans and Pecten maximus (Bivalvia: Pectinidae) reveal a novel gene arrangement with low genetic differentiation.</title>
        <authorList>
            <person name="Marin A."/>
            <person name="Fujimoto T."/>
            <person name="Arai K."/>
        </authorList>
    </citation>
    <scope>NUCLEOTIDE SEQUENCE</scope>
</reference>
<dbReference type="InterPro" id="IPR048259">
    <property type="entry name" value="Cytochrome_b_N_euk/bac"/>
</dbReference>
<feature type="domain" description="Cytochrome b/b6 N-terminal region profile" evidence="17">
    <location>
        <begin position="1"/>
        <end position="211"/>
    </location>
</feature>
<dbReference type="PROSITE" id="PS51003">
    <property type="entry name" value="CYTB_CTER"/>
    <property type="match status" value="1"/>
</dbReference>
<keyword evidence="7 16" id="KW-0812">Transmembrane</keyword>
<gene>
    <name evidence="19" type="primary">cytb</name>
</gene>
<dbReference type="EMBL" id="KP900974">
    <property type="protein sequence ID" value="AKE35596.1"/>
    <property type="molecule type" value="Genomic_DNA"/>
</dbReference>
<feature type="transmembrane region" description="Helical" evidence="16">
    <location>
        <begin position="290"/>
        <end position="310"/>
    </location>
</feature>
<comment type="function">
    <text evidence="1 16">Component of the ubiquinol-cytochrome c reductase complex (complex III or cytochrome b-c1 complex) that is part of the mitochondrial respiratory chain. The b-c1 complex mediates electron transfer from ubiquinol to cytochrome c. Contributes to the generation of a proton gradient across the mitochondrial membrane that is then used for ATP synthesis.</text>
</comment>
<dbReference type="PROSITE" id="PS51002">
    <property type="entry name" value="CYTB_NTER"/>
    <property type="match status" value="1"/>
</dbReference>
<keyword evidence="5 16" id="KW-0349">Heme</keyword>
<keyword evidence="8 16" id="KW-0479">Metal-binding</keyword>
<dbReference type="Gene3D" id="1.20.810.10">
    <property type="entry name" value="Cytochrome Bc1 Complex, Chain C"/>
    <property type="match status" value="1"/>
</dbReference>
<sequence>MSSNVSLSSGAVYPVVKGTFYDLPCPSNLSVWWGLGSLLGVCLVGQVVTGWFLSFYYTAHEDLAFSSVVFTMKEVSMGWAMRSFHINVANFMFVCLYIHVGRGLYYGSFRLFKVWASGVVLLLLVMMTAFTGYVLPWSQMAYWAAQVISSMVTAIPLFGNDIAMWIWGGYAVGNITLKRFFSLHFLMPFVILGIFFLHLVFLHVSGSGNPLGLDSDCSLVRFHSFFTVKDLVGVSGGCCILIFMVGFYPYSLLDGGSFVPCDYMETPASIHPEWYFLFAYAILRSVPNKVGGIVLLLMSILILFILPEIWCGKMEAFCFYPGCQVLYWSWVFNFCVLTYVGSQGVDEPFVTAGEWGTIFYFLFFPAVGLMQRFEDILSLHVPNWDSWDEQWEWLVSDGPSLGVNEEDGWPEPELMSNDEIYDLLKVEPYNWKKKLV</sequence>
<evidence type="ECO:0000256" key="8">
    <source>
        <dbReference type="ARBA" id="ARBA00022723"/>
    </source>
</evidence>
<dbReference type="InterPro" id="IPR005798">
    <property type="entry name" value="Cyt_b/b6_C"/>
</dbReference>
<proteinExistence type="inferred from homology"/>
<dbReference type="GO" id="GO:0005743">
    <property type="term" value="C:mitochondrial inner membrane"/>
    <property type="evidence" value="ECO:0007669"/>
    <property type="project" value="UniProtKB-SubCell"/>
</dbReference>
<dbReference type="InterPro" id="IPR016174">
    <property type="entry name" value="Di-haem_cyt_TM"/>
</dbReference>
<evidence type="ECO:0000256" key="14">
    <source>
        <dbReference type="ARBA" id="ARBA00023128"/>
    </source>
</evidence>
<evidence type="ECO:0000313" key="19">
    <source>
        <dbReference type="EMBL" id="AKE35596.1"/>
    </source>
</evidence>
<evidence type="ECO:0000256" key="12">
    <source>
        <dbReference type="ARBA" id="ARBA00023004"/>
    </source>
</evidence>
<feature type="transmembrane region" description="Helical" evidence="16">
    <location>
        <begin position="31"/>
        <end position="58"/>
    </location>
</feature>
<evidence type="ECO:0000256" key="16">
    <source>
        <dbReference type="RuleBase" id="RU362117"/>
    </source>
</evidence>
<dbReference type="InterPro" id="IPR036150">
    <property type="entry name" value="Cyt_b/b6_C_sf"/>
</dbReference>
<dbReference type="InterPro" id="IPR005797">
    <property type="entry name" value="Cyt_b/b6_N"/>
</dbReference>
<dbReference type="PANTHER" id="PTHR19271">
    <property type="entry name" value="CYTOCHROME B"/>
    <property type="match status" value="1"/>
</dbReference>
<organism evidence="19">
    <name type="scientific">Pecten albicans</name>
    <dbReference type="NCBI Taxonomy" id="106278"/>
    <lineage>
        <taxon>Eukaryota</taxon>
        <taxon>Metazoa</taxon>
        <taxon>Spiralia</taxon>
        <taxon>Lophotrochozoa</taxon>
        <taxon>Mollusca</taxon>
        <taxon>Bivalvia</taxon>
        <taxon>Autobranchia</taxon>
        <taxon>Pteriomorphia</taxon>
        <taxon>Pectinida</taxon>
        <taxon>Pectinoidea</taxon>
        <taxon>Pectinidae</taxon>
        <taxon>Pecten</taxon>
    </lineage>
</organism>
<geneLocation type="mitochondrion" evidence="19"/>
<evidence type="ECO:0000259" key="18">
    <source>
        <dbReference type="PROSITE" id="PS51003"/>
    </source>
</evidence>
<dbReference type="GO" id="GO:0006122">
    <property type="term" value="P:mitochondrial electron transport, ubiquinol to cytochrome c"/>
    <property type="evidence" value="ECO:0007669"/>
    <property type="project" value="TreeGrafter"/>
</dbReference>
<dbReference type="GO" id="GO:0008121">
    <property type="term" value="F:quinol-cytochrome-c reductase activity"/>
    <property type="evidence" value="ECO:0007669"/>
    <property type="project" value="TreeGrafter"/>
</dbReference>
<keyword evidence="15 16" id="KW-0472">Membrane</keyword>
<accession>A0A0F6T937</accession>
<dbReference type="PANTHER" id="PTHR19271:SF16">
    <property type="entry name" value="CYTOCHROME B"/>
    <property type="match status" value="1"/>
</dbReference>
<keyword evidence="12 16" id="KW-0408">Iron</keyword>
<evidence type="ECO:0000256" key="9">
    <source>
        <dbReference type="ARBA" id="ARBA00022792"/>
    </source>
</evidence>
<comment type="subcellular location">
    <subcellularLocation>
        <location evidence="2">Mitochondrion inner membrane</location>
        <topology evidence="2">Multi-pass membrane protein</topology>
    </subcellularLocation>
</comment>
<feature type="domain" description="Cytochrome b/b6 C-terminal region profile" evidence="18">
    <location>
        <begin position="212"/>
        <end position="381"/>
    </location>
</feature>
<feature type="transmembrane region" description="Helical" evidence="16">
    <location>
        <begin position="147"/>
        <end position="168"/>
    </location>
</feature>
<dbReference type="GO" id="GO:0016491">
    <property type="term" value="F:oxidoreductase activity"/>
    <property type="evidence" value="ECO:0007669"/>
    <property type="project" value="UniProtKB-UniRule"/>
</dbReference>
<feature type="transmembrane region" description="Helical" evidence="16">
    <location>
        <begin position="79"/>
        <end position="100"/>
    </location>
</feature>
<keyword evidence="11 16" id="KW-1133">Transmembrane helix</keyword>
<keyword evidence="14 16" id="KW-0496">Mitochondrion</keyword>
<dbReference type="SUPFAM" id="SSF81648">
    <property type="entry name" value="a domain/subunit of cytochrome bc1 complex (Ubiquinol-cytochrome c reductase)"/>
    <property type="match status" value="1"/>
</dbReference>
<feature type="transmembrane region" description="Helical" evidence="16">
    <location>
        <begin position="352"/>
        <end position="370"/>
    </location>
</feature>
<feature type="transmembrane region" description="Helical" evidence="16">
    <location>
        <begin position="180"/>
        <end position="202"/>
    </location>
</feature>
<keyword evidence="6 16" id="KW-0679">Respiratory chain</keyword>
<evidence type="ECO:0000256" key="6">
    <source>
        <dbReference type="ARBA" id="ARBA00022660"/>
    </source>
</evidence>
<dbReference type="Pfam" id="PF00032">
    <property type="entry name" value="Cytochrom_B_C"/>
    <property type="match status" value="1"/>
</dbReference>
<dbReference type="AlphaFoldDB" id="A0A0F6T937"/>
<feature type="transmembrane region" description="Helical" evidence="16">
    <location>
        <begin position="112"/>
        <end position="135"/>
    </location>
</feature>
<comment type="similarity">
    <text evidence="16">Belongs to the cytochrome b family.</text>
</comment>
<comment type="cofactor">
    <cofactor evidence="16">
        <name>heme b</name>
        <dbReference type="ChEBI" id="CHEBI:60344"/>
    </cofactor>
    <text evidence="16">Binds 2 heme groups non-covalently.</text>
</comment>
<evidence type="ECO:0000256" key="2">
    <source>
        <dbReference type="ARBA" id="ARBA00004448"/>
    </source>
</evidence>
<evidence type="ECO:0000256" key="11">
    <source>
        <dbReference type="ARBA" id="ARBA00022989"/>
    </source>
</evidence>
<name>A0A0F6T937_9BIVA</name>
<evidence type="ECO:0000256" key="1">
    <source>
        <dbReference type="ARBA" id="ARBA00002566"/>
    </source>
</evidence>
<dbReference type="GO" id="GO:0046872">
    <property type="term" value="F:metal ion binding"/>
    <property type="evidence" value="ECO:0007669"/>
    <property type="project" value="UniProtKB-UniRule"/>
</dbReference>
<protein>
    <recommendedName>
        <fullName evidence="3 16">Cytochrome b</fullName>
    </recommendedName>
</protein>
<keyword evidence="13" id="KW-0830">Ubiquinone</keyword>
<evidence type="ECO:0000256" key="5">
    <source>
        <dbReference type="ARBA" id="ARBA00022617"/>
    </source>
</evidence>
<evidence type="ECO:0000259" key="17">
    <source>
        <dbReference type="PROSITE" id="PS51002"/>
    </source>
</evidence>
<feature type="transmembrane region" description="Helical" evidence="16">
    <location>
        <begin position="317"/>
        <end position="340"/>
    </location>
</feature>
<evidence type="ECO:0000256" key="13">
    <source>
        <dbReference type="ARBA" id="ARBA00023075"/>
    </source>
</evidence>